<evidence type="ECO:0000256" key="13">
    <source>
        <dbReference type="ARBA" id="ARBA00026011"/>
    </source>
</evidence>
<dbReference type="EMBL" id="JACGWK010000007">
    <property type="protein sequence ID" value="KAL0343957.1"/>
    <property type="molecule type" value="Genomic_DNA"/>
</dbReference>
<keyword evidence="10" id="KW-0411">Iron-sulfur</keyword>
<evidence type="ECO:0000256" key="12">
    <source>
        <dbReference type="ARBA" id="ARBA00023284"/>
    </source>
</evidence>
<dbReference type="SUPFAM" id="SSF47769">
    <property type="entry name" value="SAM/Pointed domain"/>
    <property type="match status" value="1"/>
</dbReference>
<evidence type="ECO:0000256" key="15">
    <source>
        <dbReference type="ARBA" id="ARBA00048150"/>
    </source>
</evidence>
<dbReference type="FunFam" id="3.90.460.10:FF:000001">
    <property type="entry name" value="Ferredoxin-thioredoxin reductase, catalytic chain"/>
    <property type="match status" value="1"/>
</dbReference>
<keyword evidence="6" id="KW-0004">4Fe-4S</keyword>
<dbReference type="PANTHER" id="PTHR35113">
    <property type="entry name" value="FERREDOXIN-THIOREDOXIN REDUCTASE CATALYTIC CHAIN, CHLOROPLASTIC"/>
    <property type="match status" value="1"/>
</dbReference>
<dbReference type="InterPro" id="IPR013761">
    <property type="entry name" value="SAM/pointed_sf"/>
</dbReference>
<dbReference type="InterPro" id="IPR036644">
    <property type="entry name" value="FTR_bsu_sf"/>
</dbReference>
<dbReference type="PROSITE" id="PS50105">
    <property type="entry name" value="SAM_DOMAIN"/>
    <property type="match status" value="1"/>
</dbReference>
<dbReference type="Gene3D" id="1.10.150.50">
    <property type="entry name" value="Transcription Factor, Ets-1"/>
    <property type="match status" value="1"/>
</dbReference>
<dbReference type="Pfam" id="PF00536">
    <property type="entry name" value="SAM_1"/>
    <property type="match status" value="1"/>
</dbReference>
<comment type="function">
    <text evidence="2">Catalytic subunit of the ferredoxin-thioredoxin reductase (FTR), which catalyzes the two-electron reduction of thioredoxins by the electrons provided by reduced ferredoxin.</text>
</comment>
<comment type="catalytic activity">
    <reaction evidence="15">
        <text>[thioredoxin]-disulfide + 2 reduced [2Fe-2S]-[ferredoxin] + 2 H(+) = [thioredoxin]-dithiol + 2 oxidized [2Fe-2S]-[ferredoxin]</text>
        <dbReference type="Rhea" id="RHEA:42336"/>
        <dbReference type="Rhea" id="RHEA-COMP:10000"/>
        <dbReference type="Rhea" id="RHEA-COMP:10001"/>
        <dbReference type="Rhea" id="RHEA-COMP:10698"/>
        <dbReference type="Rhea" id="RHEA-COMP:10700"/>
        <dbReference type="ChEBI" id="CHEBI:15378"/>
        <dbReference type="ChEBI" id="CHEBI:29950"/>
        <dbReference type="ChEBI" id="CHEBI:33737"/>
        <dbReference type="ChEBI" id="CHEBI:33738"/>
        <dbReference type="ChEBI" id="CHEBI:50058"/>
        <dbReference type="EC" id="1.8.7.2"/>
    </reaction>
</comment>
<evidence type="ECO:0000256" key="11">
    <source>
        <dbReference type="ARBA" id="ARBA00023157"/>
    </source>
</evidence>
<keyword evidence="8" id="KW-0560">Oxidoreductase</keyword>
<keyword evidence="9" id="KW-0408">Iron</keyword>
<name>A0AAW2NKI4_9LAMI</name>
<keyword evidence="12" id="KW-0676">Redox-active center</keyword>
<evidence type="ECO:0000256" key="5">
    <source>
        <dbReference type="ARBA" id="ARBA00018993"/>
    </source>
</evidence>
<dbReference type="SUPFAM" id="SSF57662">
    <property type="entry name" value="Ferredoxin thioredoxin reductase (FTR), catalytic beta chain"/>
    <property type="match status" value="1"/>
</dbReference>
<dbReference type="GO" id="GO:0046872">
    <property type="term" value="F:metal ion binding"/>
    <property type="evidence" value="ECO:0007669"/>
    <property type="project" value="UniProtKB-KW"/>
</dbReference>
<evidence type="ECO:0000256" key="7">
    <source>
        <dbReference type="ARBA" id="ARBA00022723"/>
    </source>
</evidence>
<comment type="similarity">
    <text evidence="3">Belongs to the ferredoxin thioredoxin reductase beta subunit family.</text>
</comment>
<evidence type="ECO:0000256" key="8">
    <source>
        <dbReference type="ARBA" id="ARBA00023002"/>
    </source>
</evidence>
<comment type="subunit">
    <text evidence="13">Heterodimer of subunit A (variable subunit) and subunit B (catalytic subunit). Heterodimeric FTR forms a complex with ferredoxin and thioredoxin.</text>
</comment>
<dbReference type="EC" id="1.8.7.2" evidence="4"/>
<gene>
    <name evidence="18" type="ORF">Sangu_1283100</name>
</gene>
<keyword evidence="11" id="KW-1015">Disulfide bond</keyword>
<dbReference type="InterPro" id="IPR001660">
    <property type="entry name" value="SAM"/>
</dbReference>
<protein>
    <recommendedName>
        <fullName evidence="5">Ferredoxin-thioredoxin reductase catalytic chain, chloroplastic</fullName>
        <ecNumber evidence="4">1.8.7.2</ecNumber>
    </recommendedName>
    <alternativeName>
        <fullName evidence="14">Ferredoxin-thioredoxin reductase subunit B</fullName>
    </alternativeName>
</protein>
<feature type="region of interest" description="Disordered" evidence="16">
    <location>
        <begin position="263"/>
        <end position="291"/>
    </location>
</feature>
<dbReference type="GO" id="GO:0051539">
    <property type="term" value="F:4 iron, 4 sulfur cluster binding"/>
    <property type="evidence" value="ECO:0007669"/>
    <property type="project" value="UniProtKB-KW"/>
</dbReference>
<comment type="caution">
    <text evidence="18">The sequence shown here is derived from an EMBL/GenBank/DDBJ whole genome shotgun (WGS) entry which is preliminary data.</text>
</comment>
<dbReference type="Pfam" id="PF02943">
    <property type="entry name" value="FeThRed_B"/>
    <property type="match status" value="1"/>
</dbReference>
<evidence type="ECO:0000256" key="2">
    <source>
        <dbReference type="ARBA" id="ARBA00003945"/>
    </source>
</evidence>
<feature type="domain" description="SAM" evidence="17">
    <location>
        <begin position="366"/>
        <end position="416"/>
    </location>
</feature>
<proteinExistence type="inferred from homology"/>
<dbReference type="GO" id="GO:0016730">
    <property type="term" value="F:oxidoreductase activity, acting on iron-sulfur proteins as donors"/>
    <property type="evidence" value="ECO:0007669"/>
    <property type="project" value="InterPro"/>
</dbReference>
<reference evidence="18" key="2">
    <citation type="journal article" date="2024" name="Plant">
        <title>Genomic evolution and insights into agronomic trait innovations of Sesamum species.</title>
        <authorList>
            <person name="Miao H."/>
            <person name="Wang L."/>
            <person name="Qu L."/>
            <person name="Liu H."/>
            <person name="Sun Y."/>
            <person name="Le M."/>
            <person name="Wang Q."/>
            <person name="Wei S."/>
            <person name="Zheng Y."/>
            <person name="Lin W."/>
            <person name="Duan Y."/>
            <person name="Cao H."/>
            <person name="Xiong S."/>
            <person name="Wang X."/>
            <person name="Wei L."/>
            <person name="Li C."/>
            <person name="Ma Q."/>
            <person name="Ju M."/>
            <person name="Zhao R."/>
            <person name="Li G."/>
            <person name="Mu C."/>
            <person name="Tian Q."/>
            <person name="Mei H."/>
            <person name="Zhang T."/>
            <person name="Gao T."/>
            <person name="Zhang H."/>
        </authorList>
    </citation>
    <scope>NUCLEOTIDE SEQUENCE</scope>
    <source>
        <strain evidence="18">G01</strain>
    </source>
</reference>
<evidence type="ECO:0000256" key="6">
    <source>
        <dbReference type="ARBA" id="ARBA00022485"/>
    </source>
</evidence>
<evidence type="ECO:0000256" key="9">
    <source>
        <dbReference type="ARBA" id="ARBA00023004"/>
    </source>
</evidence>
<evidence type="ECO:0000256" key="4">
    <source>
        <dbReference type="ARBA" id="ARBA00012358"/>
    </source>
</evidence>
<dbReference type="GO" id="GO:0103012">
    <property type="term" value="F:ferredoxin-thioredoxin reductase activity"/>
    <property type="evidence" value="ECO:0007669"/>
    <property type="project" value="UniProtKB-EC"/>
</dbReference>
<dbReference type="SMART" id="SM00454">
    <property type="entry name" value="SAM"/>
    <property type="match status" value="1"/>
</dbReference>
<keyword evidence="7" id="KW-0479">Metal-binding</keyword>
<feature type="compositionally biased region" description="Polar residues" evidence="16">
    <location>
        <begin position="263"/>
        <end position="274"/>
    </location>
</feature>
<evidence type="ECO:0000256" key="14">
    <source>
        <dbReference type="ARBA" id="ARBA00030295"/>
    </source>
</evidence>
<feature type="region of interest" description="Disordered" evidence="16">
    <location>
        <begin position="131"/>
        <end position="192"/>
    </location>
</feature>
<dbReference type="CDD" id="cd09487">
    <property type="entry name" value="SAM_superfamily"/>
    <property type="match status" value="1"/>
</dbReference>
<evidence type="ECO:0000259" key="17">
    <source>
        <dbReference type="PROSITE" id="PS50105"/>
    </source>
</evidence>
<evidence type="ECO:0000256" key="16">
    <source>
        <dbReference type="SAM" id="MobiDB-lite"/>
    </source>
</evidence>
<dbReference type="Gene3D" id="3.90.460.10">
    <property type="entry name" value="Ferredoxin thioredoxin reductase catalytic beta subunit"/>
    <property type="match status" value="1"/>
</dbReference>
<accession>A0AAW2NKI4</accession>
<feature type="compositionally biased region" description="Basic and acidic residues" evidence="16">
    <location>
        <begin position="132"/>
        <end position="143"/>
    </location>
</feature>
<dbReference type="AlphaFoldDB" id="A0AAW2NKI4"/>
<comment type="cofactor">
    <cofactor evidence="1">
        <name>[4Fe-4S] cluster</name>
        <dbReference type="ChEBI" id="CHEBI:49883"/>
    </cofactor>
</comment>
<evidence type="ECO:0000256" key="10">
    <source>
        <dbReference type="ARBA" id="ARBA00023014"/>
    </source>
</evidence>
<evidence type="ECO:0000313" key="18">
    <source>
        <dbReference type="EMBL" id="KAL0343957.1"/>
    </source>
</evidence>
<organism evidence="18">
    <name type="scientific">Sesamum angustifolium</name>
    <dbReference type="NCBI Taxonomy" id="2727405"/>
    <lineage>
        <taxon>Eukaryota</taxon>
        <taxon>Viridiplantae</taxon>
        <taxon>Streptophyta</taxon>
        <taxon>Embryophyta</taxon>
        <taxon>Tracheophyta</taxon>
        <taxon>Spermatophyta</taxon>
        <taxon>Magnoliopsida</taxon>
        <taxon>eudicotyledons</taxon>
        <taxon>Gunneridae</taxon>
        <taxon>Pentapetalae</taxon>
        <taxon>asterids</taxon>
        <taxon>lamiids</taxon>
        <taxon>Lamiales</taxon>
        <taxon>Pedaliaceae</taxon>
        <taxon>Sesamum</taxon>
    </lineage>
</organism>
<feature type="compositionally biased region" description="Polar residues" evidence="16">
    <location>
        <begin position="154"/>
        <end position="166"/>
    </location>
</feature>
<evidence type="ECO:0000256" key="1">
    <source>
        <dbReference type="ARBA" id="ARBA00001966"/>
    </source>
</evidence>
<dbReference type="PANTHER" id="PTHR35113:SF1">
    <property type="entry name" value="FERREDOXIN-THIOREDOXIN REDUCTASE CATALYTIC CHAIN, CHLOROPLASTIC"/>
    <property type="match status" value="1"/>
</dbReference>
<dbReference type="InterPro" id="IPR004209">
    <property type="entry name" value="FTR_bsu"/>
</dbReference>
<reference evidence="18" key="1">
    <citation type="submission" date="2020-06" db="EMBL/GenBank/DDBJ databases">
        <authorList>
            <person name="Li T."/>
            <person name="Hu X."/>
            <person name="Zhang T."/>
            <person name="Song X."/>
            <person name="Zhang H."/>
            <person name="Dai N."/>
            <person name="Sheng W."/>
            <person name="Hou X."/>
            <person name="Wei L."/>
        </authorList>
    </citation>
    <scope>NUCLEOTIDE SEQUENCE</scope>
    <source>
        <strain evidence="18">G01</strain>
        <tissue evidence="18">Leaf</tissue>
    </source>
</reference>
<evidence type="ECO:0000256" key="3">
    <source>
        <dbReference type="ARBA" id="ARBA00007941"/>
    </source>
</evidence>
<sequence length="435" mass="48090">MRALQASTSYSVSFAIPSVARPPPTRPGIVAKVEPTEKSVEIMRKFSEQYARKSGTYFCVDKGVTSVVIKGLAEHKDTLGAPLCPCRHYDDKAAEAQQGFWNCPCVPMRERKECHCMLFLTPDNDFAGQEQKVVKDSWRDSEGGRANAPVASGSKRSLSESTSADHSFSHNKRRREDESARSCGYSSHVDDSRLDPKDLRLKLTRKRISRRIELENEQRKKVELHEKVSRAIRSLESPDRSLLRNIPSSSRAVETLHGDSMRSSYASWTSNGVRTRSPDGFPRSSAGISTPRSAMNELPRVRSMRTIDGSRTGPVLLSNPMESSRPKVPVPTTSRGPLDSGKLVPELAPAPGGISRSPYPESQPLTVSALLHSIGLGKYSINFQAEEIDMVALKQMGDSDLKELGIPMGPRKKILLALQARAKRPVTQAHINYVQ</sequence>
<feature type="region of interest" description="Disordered" evidence="16">
    <location>
        <begin position="309"/>
        <end position="343"/>
    </location>
</feature>